<keyword evidence="5" id="KW-1003">Cell membrane</keyword>
<reference evidence="11 12" key="1">
    <citation type="submission" date="2020-07" db="EMBL/GenBank/DDBJ databases">
        <title>Characterization and genome sequencing of isolate MD1, a novel member within the family Lachnospiraceae.</title>
        <authorList>
            <person name="Rettenmaier R."/>
            <person name="Di Bello L."/>
            <person name="Zinser C."/>
            <person name="Scheitz K."/>
            <person name="Liebl W."/>
            <person name="Zverlov V."/>
        </authorList>
    </citation>
    <scope>NUCLEOTIDE SEQUENCE [LARGE SCALE GENOMIC DNA]</scope>
    <source>
        <strain evidence="11 12">MD1</strain>
    </source>
</reference>
<dbReference type="Proteomes" id="UP000574276">
    <property type="component" value="Unassembled WGS sequence"/>
</dbReference>
<feature type="transmembrane region" description="Helical" evidence="10">
    <location>
        <begin position="329"/>
        <end position="355"/>
    </location>
</feature>
<dbReference type="GO" id="GO:0005886">
    <property type="term" value="C:plasma membrane"/>
    <property type="evidence" value="ECO:0007669"/>
    <property type="project" value="UniProtKB-SubCell"/>
</dbReference>
<evidence type="ECO:0000256" key="10">
    <source>
        <dbReference type="SAM" id="Phobius"/>
    </source>
</evidence>
<feature type="transmembrane region" description="Helical" evidence="10">
    <location>
        <begin position="67"/>
        <end position="91"/>
    </location>
</feature>
<dbReference type="PANTHER" id="PTHR43823:SF3">
    <property type="entry name" value="MULTIDRUG EXPORT PROTEIN MEPA"/>
    <property type="match status" value="1"/>
</dbReference>
<feature type="transmembrane region" description="Helical" evidence="10">
    <location>
        <begin position="426"/>
        <end position="447"/>
    </location>
</feature>
<dbReference type="Pfam" id="PF01554">
    <property type="entry name" value="MatE"/>
    <property type="match status" value="2"/>
</dbReference>
<gene>
    <name evidence="11" type="ORF">H0486_01275</name>
</gene>
<comment type="similarity">
    <text evidence="2">Belongs to the multi antimicrobial extrusion (MATE) (TC 2.A.66.1) family. MepA subfamily.</text>
</comment>
<feature type="transmembrane region" description="Helical" evidence="10">
    <location>
        <begin position="178"/>
        <end position="198"/>
    </location>
</feature>
<evidence type="ECO:0000256" key="7">
    <source>
        <dbReference type="ARBA" id="ARBA00022989"/>
    </source>
</evidence>
<protein>
    <recommendedName>
        <fullName evidence="3">Multidrug export protein MepA</fullName>
    </recommendedName>
</protein>
<comment type="subcellular location">
    <subcellularLocation>
        <location evidence="1">Cell membrane</location>
        <topology evidence="1">Multi-pass membrane protein</topology>
    </subcellularLocation>
</comment>
<dbReference type="CDD" id="cd13143">
    <property type="entry name" value="MATE_MepA_like"/>
    <property type="match status" value="1"/>
</dbReference>
<feature type="transmembrane region" description="Helical" evidence="10">
    <location>
        <begin position="367"/>
        <end position="388"/>
    </location>
</feature>
<evidence type="ECO:0000256" key="8">
    <source>
        <dbReference type="ARBA" id="ARBA00023136"/>
    </source>
</evidence>
<dbReference type="InterPro" id="IPR002528">
    <property type="entry name" value="MATE_fam"/>
</dbReference>
<dbReference type="GO" id="GO:0042910">
    <property type="term" value="F:xenobiotic transmembrane transporter activity"/>
    <property type="evidence" value="ECO:0007669"/>
    <property type="project" value="InterPro"/>
</dbReference>
<evidence type="ECO:0000256" key="1">
    <source>
        <dbReference type="ARBA" id="ARBA00004651"/>
    </source>
</evidence>
<evidence type="ECO:0000313" key="11">
    <source>
        <dbReference type="EMBL" id="MBB2181525.1"/>
    </source>
</evidence>
<dbReference type="NCBIfam" id="TIGR00797">
    <property type="entry name" value="matE"/>
    <property type="match status" value="1"/>
</dbReference>
<keyword evidence="6 10" id="KW-0812">Transmembrane</keyword>
<dbReference type="PANTHER" id="PTHR43823">
    <property type="entry name" value="SPORULATION PROTEIN YKVU"/>
    <property type="match status" value="1"/>
</dbReference>
<evidence type="ECO:0000256" key="3">
    <source>
        <dbReference type="ARBA" id="ARBA00022106"/>
    </source>
</evidence>
<accession>A0A839JV23</accession>
<dbReference type="GO" id="GO:0046677">
    <property type="term" value="P:response to antibiotic"/>
    <property type="evidence" value="ECO:0007669"/>
    <property type="project" value="UniProtKB-KW"/>
</dbReference>
<keyword evidence="4" id="KW-0813">Transport</keyword>
<feature type="transmembrane region" description="Helical" evidence="10">
    <location>
        <begin position="103"/>
        <end position="126"/>
    </location>
</feature>
<dbReference type="PIRSF" id="PIRSF006603">
    <property type="entry name" value="DinF"/>
    <property type="match status" value="1"/>
</dbReference>
<organism evidence="11 12">
    <name type="scientific">Variimorphobacter saccharofermentans</name>
    <dbReference type="NCBI Taxonomy" id="2755051"/>
    <lineage>
        <taxon>Bacteria</taxon>
        <taxon>Bacillati</taxon>
        <taxon>Bacillota</taxon>
        <taxon>Clostridia</taxon>
        <taxon>Lachnospirales</taxon>
        <taxon>Lachnospiraceae</taxon>
        <taxon>Variimorphobacter</taxon>
    </lineage>
</organism>
<evidence type="ECO:0000256" key="5">
    <source>
        <dbReference type="ARBA" id="ARBA00022475"/>
    </source>
</evidence>
<comment type="caution">
    <text evidence="11">The sequence shown here is derived from an EMBL/GenBank/DDBJ whole genome shotgun (WGS) entry which is preliminary data.</text>
</comment>
<evidence type="ECO:0000256" key="9">
    <source>
        <dbReference type="ARBA" id="ARBA00023251"/>
    </source>
</evidence>
<keyword evidence="8 10" id="KW-0472">Membrane</keyword>
<keyword evidence="7 10" id="KW-1133">Transmembrane helix</keyword>
<name>A0A839JV23_9FIRM</name>
<dbReference type="InterPro" id="IPR045070">
    <property type="entry name" value="MATE_MepA-like"/>
</dbReference>
<dbReference type="AlphaFoldDB" id="A0A839JV23"/>
<evidence type="ECO:0000313" key="12">
    <source>
        <dbReference type="Proteomes" id="UP000574276"/>
    </source>
</evidence>
<feature type="transmembrane region" description="Helical" evidence="10">
    <location>
        <begin position="204"/>
        <end position="226"/>
    </location>
</feature>
<dbReference type="EMBL" id="JACEGA010000001">
    <property type="protein sequence ID" value="MBB2181525.1"/>
    <property type="molecule type" value="Genomic_DNA"/>
</dbReference>
<dbReference type="RefSeq" id="WP_228351301.1">
    <property type="nucleotide sequence ID" value="NZ_JACEGA010000001.1"/>
</dbReference>
<evidence type="ECO:0000256" key="6">
    <source>
        <dbReference type="ARBA" id="ARBA00022692"/>
    </source>
</evidence>
<feature type="transmembrane region" description="Helical" evidence="10">
    <location>
        <begin position="146"/>
        <end position="166"/>
    </location>
</feature>
<keyword evidence="12" id="KW-1185">Reference proteome</keyword>
<feature type="transmembrane region" description="Helical" evidence="10">
    <location>
        <begin position="400"/>
        <end position="420"/>
    </location>
</feature>
<dbReference type="InterPro" id="IPR048279">
    <property type="entry name" value="MdtK-like"/>
</dbReference>
<evidence type="ECO:0000256" key="4">
    <source>
        <dbReference type="ARBA" id="ARBA00022448"/>
    </source>
</evidence>
<feature type="transmembrane region" description="Helical" evidence="10">
    <location>
        <begin position="20"/>
        <end position="41"/>
    </location>
</feature>
<sequence>MTEDVLNRKSTHDRLGTKKVGALLIEFSVPATIGMLVNALYNIVDRMFIGNAKGIASMGLTALTVSFPIMMIMMGIALMFGAGGAALFSIHLGEKDREGAEKILGNAIAMIFLTSFLFMVIALWNLKGLLTLFGASDESMPYAMEYMRIILYASILQGPSVGCNHFMRADGSPKSAMISMFIGAGFNIMFDYIFIYIFDMGMTGAALATIGGQGLSALWGITYFITKRSNMKLRLRNMRLQLGLIKNIAMAGVPSFVNQISGSLLNLILNNRLRYYGGDVAIGGMGAINSLQQLMVLPTIGISHGAQPIIGYNRGAGNYRRIKETLGKAILAATVIAVLGFTATRLIPGILIGAFGKEEEFRSFGTMAIKIWMLLLPVIGTQIIGSLYFQAIGKPKISLLLTMTRQMLVLIPMILILPNFFGLKGILYSAPISDFISFSITLSFLLIEIRRINYILKKEQQ</sequence>
<dbReference type="GO" id="GO:0015297">
    <property type="term" value="F:antiporter activity"/>
    <property type="evidence" value="ECO:0007669"/>
    <property type="project" value="InterPro"/>
</dbReference>
<evidence type="ECO:0000256" key="2">
    <source>
        <dbReference type="ARBA" id="ARBA00008417"/>
    </source>
</evidence>
<proteinExistence type="inferred from homology"/>
<dbReference type="InterPro" id="IPR051327">
    <property type="entry name" value="MATE_MepA_subfamily"/>
</dbReference>
<keyword evidence="9" id="KW-0046">Antibiotic resistance</keyword>